<dbReference type="HOGENOM" id="CLU_676462_0_0_1"/>
<keyword evidence="3" id="KW-1185">Reference proteome</keyword>
<name>A0A0C2ZDG9_9AGAM</name>
<feature type="region of interest" description="Disordered" evidence="1">
    <location>
        <begin position="205"/>
        <end position="249"/>
    </location>
</feature>
<organism evidence="2 3">
    <name type="scientific">Scleroderma citrinum Foug A</name>
    <dbReference type="NCBI Taxonomy" id="1036808"/>
    <lineage>
        <taxon>Eukaryota</taxon>
        <taxon>Fungi</taxon>
        <taxon>Dikarya</taxon>
        <taxon>Basidiomycota</taxon>
        <taxon>Agaricomycotina</taxon>
        <taxon>Agaricomycetes</taxon>
        <taxon>Agaricomycetidae</taxon>
        <taxon>Boletales</taxon>
        <taxon>Sclerodermatineae</taxon>
        <taxon>Sclerodermataceae</taxon>
        <taxon>Scleroderma</taxon>
    </lineage>
</organism>
<evidence type="ECO:0000313" key="3">
    <source>
        <dbReference type="Proteomes" id="UP000053989"/>
    </source>
</evidence>
<feature type="compositionally biased region" description="Low complexity" evidence="1">
    <location>
        <begin position="314"/>
        <end position="327"/>
    </location>
</feature>
<proteinExistence type="predicted"/>
<gene>
    <name evidence="2" type="ORF">SCLCIDRAFT_12230</name>
</gene>
<dbReference type="InParanoid" id="A0A0C2ZDG9"/>
<dbReference type="EMBL" id="KN822297">
    <property type="protein sequence ID" value="KIM51017.1"/>
    <property type="molecule type" value="Genomic_DNA"/>
</dbReference>
<dbReference type="Proteomes" id="UP000053989">
    <property type="component" value="Unassembled WGS sequence"/>
</dbReference>
<evidence type="ECO:0000313" key="2">
    <source>
        <dbReference type="EMBL" id="KIM51017.1"/>
    </source>
</evidence>
<protein>
    <submittedName>
        <fullName evidence="2">Uncharacterized protein</fullName>
    </submittedName>
</protein>
<reference evidence="2 3" key="1">
    <citation type="submission" date="2014-04" db="EMBL/GenBank/DDBJ databases">
        <authorList>
            <consortium name="DOE Joint Genome Institute"/>
            <person name="Kuo A."/>
            <person name="Kohler A."/>
            <person name="Nagy L.G."/>
            <person name="Floudas D."/>
            <person name="Copeland A."/>
            <person name="Barry K.W."/>
            <person name="Cichocki N."/>
            <person name="Veneault-Fourrey C."/>
            <person name="LaButti K."/>
            <person name="Lindquist E.A."/>
            <person name="Lipzen A."/>
            <person name="Lundell T."/>
            <person name="Morin E."/>
            <person name="Murat C."/>
            <person name="Sun H."/>
            <person name="Tunlid A."/>
            <person name="Henrissat B."/>
            <person name="Grigoriev I.V."/>
            <person name="Hibbett D.S."/>
            <person name="Martin F."/>
            <person name="Nordberg H.P."/>
            <person name="Cantor M.N."/>
            <person name="Hua S.X."/>
        </authorList>
    </citation>
    <scope>NUCLEOTIDE SEQUENCE [LARGE SCALE GENOMIC DNA]</scope>
    <source>
        <strain evidence="2 3">Foug A</strain>
    </source>
</reference>
<sequence>MEYRRPQSPSFLPEEWPSPQAFPLLFENASTQEDIEGRRPLLSDSNGILYTTFATGAGALEPEYSLLTLRNGRLGVPRQGFSTATMPAAGHFVHPIPYHGAPPRGHSTIIQLRATHPLSSGPSFRTESYSPLLAVVPAPPVGLAVTQMHFEGSSAHYVLSAEGHQTAVSFNGPVDLNTLQGLFPSPSTQETLSSDLDRAGSQWNYYQENPHTPIDKSPPGAHNTPSGAGHPTEVCNSPSTPAPVWYFPQTSHTTRPIDLQGRQMEQTRHSSDSTVFQSLHSSAFTQAMPPNDPNPHVDRVINPNIGSNAFHGFPPHTSTRTTPSSDPNLSVSQTNYHLDAPASAAPPYVDNTPSTSADPTPRRPITARCGWRNKDGVICGLASSFCDSWHYQIINTYNSVMSMVQAG</sequence>
<evidence type="ECO:0000256" key="1">
    <source>
        <dbReference type="SAM" id="MobiDB-lite"/>
    </source>
</evidence>
<dbReference type="AlphaFoldDB" id="A0A0C2ZDG9"/>
<reference evidence="3" key="2">
    <citation type="submission" date="2015-01" db="EMBL/GenBank/DDBJ databases">
        <title>Evolutionary Origins and Diversification of the Mycorrhizal Mutualists.</title>
        <authorList>
            <consortium name="DOE Joint Genome Institute"/>
            <consortium name="Mycorrhizal Genomics Consortium"/>
            <person name="Kohler A."/>
            <person name="Kuo A."/>
            <person name="Nagy L.G."/>
            <person name="Floudas D."/>
            <person name="Copeland A."/>
            <person name="Barry K.W."/>
            <person name="Cichocki N."/>
            <person name="Veneault-Fourrey C."/>
            <person name="LaButti K."/>
            <person name="Lindquist E.A."/>
            <person name="Lipzen A."/>
            <person name="Lundell T."/>
            <person name="Morin E."/>
            <person name="Murat C."/>
            <person name="Riley R."/>
            <person name="Ohm R."/>
            <person name="Sun H."/>
            <person name="Tunlid A."/>
            <person name="Henrissat B."/>
            <person name="Grigoriev I.V."/>
            <person name="Hibbett D.S."/>
            <person name="Martin F."/>
        </authorList>
    </citation>
    <scope>NUCLEOTIDE SEQUENCE [LARGE SCALE GENOMIC DNA]</scope>
    <source>
        <strain evidence="3">Foug A</strain>
    </source>
</reference>
<accession>A0A0C2ZDG9</accession>
<feature type="region of interest" description="Disordered" evidence="1">
    <location>
        <begin position="309"/>
        <end position="364"/>
    </location>
</feature>